<proteinExistence type="predicted"/>
<reference evidence="1 2" key="1">
    <citation type="submission" date="2015-08" db="EMBL/GenBank/DDBJ databases">
        <authorList>
            <person name="Babu N.S."/>
            <person name="Beckwith C.J."/>
            <person name="Beseler K.G."/>
            <person name="Brison A."/>
            <person name="Carone J.V."/>
            <person name="Caskin T.P."/>
            <person name="Diamond M."/>
            <person name="Durham M.E."/>
            <person name="Foxe J.M."/>
            <person name="Go M."/>
            <person name="Henderson B.A."/>
            <person name="Jones I.B."/>
            <person name="McGettigan J.A."/>
            <person name="Micheletti S.J."/>
            <person name="Nasrallah M.E."/>
            <person name="Ortiz D."/>
            <person name="Piller C.R."/>
            <person name="Privatt S.R."/>
            <person name="Schneider S.L."/>
            <person name="Sharp S."/>
            <person name="Smith T.C."/>
            <person name="Stanton J.D."/>
            <person name="Ullery H.E."/>
            <person name="Wilson R.J."/>
            <person name="Serrano M.G."/>
            <person name="Buck G."/>
            <person name="Lee V."/>
            <person name="Wang Y."/>
            <person name="Carvalho R."/>
            <person name="Voegtly L."/>
            <person name="Shi R."/>
            <person name="Duckworth R."/>
            <person name="Johnson A."/>
            <person name="Loviza R."/>
            <person name="Walstead R."/>
            <person name="Shah Z."/>
            <person name="Kiflezghi M."/>
            <person name="Wade K."/>
            <person name="Ball S.L."/>
            <person name="Bradley K.W."/>
            <person name="Asai D.J."/>
            <person name="Bowman C.A."/>
            <person name="Russell D.A."/>
            <person name="Pope W.H."/>
            <person name="Jacobs-Sera D."/>
            <person name="Hendrix R.W."/>
            <person name="Hatfull G.F."/>
        </authorList>
    </citation>
    <scope>NUCLEOTIDE SEQUENCE [LARGE SCALE GENOMIC DNA]</scope>
    <source>
        <strain evidence="1 2">DSM 27648</strain>
    </source>
</reference>
<dbReference type="OrthoDB" id="310066at2"/>
<dbReference type="Proteomes" id="UP000064967">
    <property type="component" value="Chromosome"/>
</dbReference>
<accession>A0A0K1QBG8</accession>
<keyword evidence="2" id="KW-1185">Reference proteome</keyword>
<protein>
    <submittedName>
        <fullName evidence="1">Uncharacterized protein</fullName>
    </submittedName>
</protein>
<name>A0A0K1QBG8_9BACT</name>
<dbReference type="KEGG" id="llu:AKJ09_09794"/>
<dbReference type="RefSeq" id="WP_146653945.1">
    <property type="nucleotide sequence ID" value="NZ_CP012333.1"/>
</dbReference>
<evidence type="ECO:0000313" key="2">
    <source>
        <dbReference type="Proteomes" id="UP000064967"/>
    </source>
</evidence>
<sequence length="305" mass="33326">MARTTLEGLAKRLLENEDLEPADWLSDDADEDAGRFVPHADHGIAASRELIDYTKLAEDGTFRGEIASILHKGGFYWGIAPVRLPTKLMFALPAANVVAFLAGTSVLASDPDSGALLVASWNVGASTSTVASFLFDDVVPSDPTPGDFVVEALSIAEHLESYGDPEAHPESANREVRDLARLYRRGIWLAHVVQDDAVDSRDDLARTIRDASPLALYDTERAQFDTHPHLAAYWLLSHTLLGETNALVDALDQTSTSKSPVIVDLRKRLSQVAAEPTHLEQVFAQRTPRLKGSDLAELRRLAKAR</sequence>
<organism evidence="1 2">
    <name type="scientific">Labilithrix luteola</name>
    <dbReference type="NCBI Taxonomy" id="1391654"/>
    <lineage>
        <taxon>Bacteria</taxon>
        <taxon>Pseudomonadati</taxon>
        <taxon>Myxococcota</taxon>
        <taxon>Polyangia</taxon>
        <taxon>Polyangiales</taxon>
        <taxon>Labilitrichaceae</taxon>
        <taxon>Labilithrix</taxon>
    </lineage>
</organism>
<gene>
    <name evidence="1" type="ORF">AKJ09_09794</name>
</gene>
<evidence type="ECO:0000313" key="1">
    <source>
        <dbReference type="EMBL" id="AKV03131.1"/>
    </source>
</evidence>
<dbReference type="EMBL" id="CP012333">
    <property type="protein sequence ID" value="AKV03131.1"/>
    <property type="molecule type" value="Genomic_DNA"/>
</dbReference>
<dbReference type="AlphaFoldDB" id="A0A0K1QBG8"/>